<reference evidence="1 2" key="1">
    <citation type="journal article" date="2022" name="Int. J. Syst. Evol. Microbiol.">
        <title>Pseudomonas aegrilactucae sp. nov. and Pseudomonas morbosilactucae sp. nov., pathogens causing bacterial rot of lettuce in Japan.</title>
        <authorList>
            <person name="Sawada H."/>
            <person name="Fujikawa T."/>
            <person name="Satou M."/>
        </authorList>
    </citation>
    <scope>NUCLEOTIDE SEQUENCE [LARGE SCALE GENOMIC DNA]</scope>
    <source>
        <strain evidence="1 2">MAFF 302046</strain>
    </source>
</reference>
<dbReference type="Proteomes" id="UP001155163">
    <property type="component" value="Unassembled WGS sequence"/>
</dbReference>
<protein>
    <submittedName>
        <fullName evidence="1">Uncharacterized protein</fullName>
    </submittedName>
</protein>
<organism evidence="1 2">
    <name type="scientific">Pseudomonas morbosilactucae</name>
    <dbReference type="NCBI Taxonomy" id="2938197"/>
    <lineage>
        <taxon>Bacteria</taxon>
        <taxon>Pseudomonadati</taxon>
        <taxon>Pseudomonadota</taxon>
        <taxon>Gammaproteobacteria</taxon>
        <taxon>Pseudomonadales</taxon>
        <taxon>Pseudomonadaceae</taxon>
        <taxon>Pseudomonas</taxon>
    </lineage>
</organism>
<dbReference type="EMBL" id="JALQCX010000007">
    <property type="protein sequence ID" value="MCK9813463.1"/>
    <property type="molecule type" value="Genomic_DNA"/>
</dbReference>
<proteinExistence type="predicted"/>
<reference evidence="1 2" key="2">
    <citation type="journal article" date="2023" name="Plant Pathol.">
        <title>Dismantling and reorganizing Pseudomonas marginalis sensu#lato.</title>
        <authorList>
            <person name="Sawada H."/>
            <person name="Fujikawa T."/>
            <person name="Satou M."/>
        </authorList>
    </citation>
    <scope>NUCLEOTIDE SEQUENCE [LARGE SCALE GENOMIC DNA]</scope>
    <source>
        <strain evidence="1 2">MAFF 302046</strain>
    </source>
</reference>
<evidence type="ECO:0000313" key="2">
    <source>
        <dbReference type="Proteomes" id="UP001155163"/>
    </source>
</evidence>
<accession>A0ABT0JC63</accession>
<gene>
    <name evidence="1" type="ORF">M1B35_04680</name>
</gene>
<dbReference type="RefSeq" id="WP_268261354.1">
    <property type="nucleotide sequence ID" value="NZ_JALQCX010000007.1"/>
</dbReference>
<comment type="caution">
    <text evidence="1">The sequence shown here is derived from an EMBL/GenBank/DDBJ whole genome shotgun (WGS) entry which is preliminary data.</text>
</comment>
<sequence>MTAPGSFFWRGVDEPSWSAAPANLDAYAWLGFFVDTAALYQQLAADDYEVDLPKDVIEAVLHSLTISAEQLALLNPELSLEDLDDDVREIMGPAH</sequence>
<keyword evidence="2" id="KW-1185">Reference proteome</keyword>
<name>A0ABT0JC63_9PSED</name>
<evidence type="ECO:0000313" key="1">
    <source>
        <dbReference type="EMBL" id="MCK9813463.1"/>
    </source>
</evidence>